<comment type="caution">
    <text evidence="2">The sequence shown here is derived from an EMBL/GenBank/DDBJ whole genome shotgun (WGS) entry which is preliminary data.</text>
</comment>
<feature type="transmembrane region" description="Helical" evidence="1">
    <location>
        <begin position="54"/>
        <end position="76"/>
    </location>
</feature>
<proteinExistence type="predicted"/>
<gene>
    <name evidence="2" type="ORF">EXM42_11260</name>
</gene>
<keyword evidence="1" id="KW-0472">Membrane</keyword>
<organism evidence="2 3">
    <name type="scientific">Clostridium botulinum</name>
    <dbReference type="NCBI Taxonomy" id="1491"/>
    <lineage>
        <taxon>Bacteria</taxon>
        <taxon>Bacillati</taxon>
        <taxon>Bacillota</taxon>
        <taxon>Clostridia</taxon>
        <taxon>Eubacteriales</taxon>
        <taxon>Clostridiaceae</taxon>
        <taxon>Clostridium</taxon>
    </lineage>
</organism>
<dbReference type="EMBL" id="SGJP01000022">
    <property type="protein sequence ID" value="NFA60950.1"/>
    <property type="molecule type" value="Genomic_DNA"/>
</dbReference>
<reference evidence="2 3" key="1">
    <citation type="submission" date="2019-02" db="EMBL/GenBank/DDBJ databases">
        <title>Genome sequencing of Clostridium botulinum clinical isolates.</title>
        <authorList>
            <person name="Brunt J."/>
            <person name="Van Vliet A.H.M."/>
            <person name="Stringer S.C."/>
            <person name="Grant K.A."/>
            <person name="Carter A.C."/>
            <person name="Peck M.W."/>
        </authorList>
    </citation>
    <scope>NUCLEOTIDE SEQUENCE [LARGE SCALE GENOMIC DNA]</scope>
    <source>
        <strain evidence="2 3">R1125/03</strain>
    </source>
</reference>
<evidence type="ECO:0000313" key="3">
    <source>
        <dbReference type="Proteomes" id="UP000473089"/>
    </source>
</evidence>
<evidence type="ECO:0000256" key="1">
    <source>
        <dbReference type="SAM" id="Phobius"/>
    </source>
</evidence>
<accession>A0A6M0T1X0</accession>
<evidence type="ECO:0000313" key="2">
    <source>
        <dbReference type="EMBL" id="NFA60950.1"/>
    </source>
</evidence>
<dbReference type="AlphaFoldDB" id="A0A6M0T1X0"/>
<sequence length="95" mass="10541">MVIIKLNIYCFTKTTLIAFTKASTLSPFLNPASSKLSLVITDVTTGEVVHPSTVILICAITLSVFISSTFPIILFLTPASINKPPKFIFYYYYLL</sequence>
<name>A0A6M0T1X0_CLOBO</name>
<dbReference type="Proteomes" id="UP000473089">
    <property type="component" value="Unassembled WGS sequence"/>
</dbReference>
<protein>
    <submittedName>
        <fullName evidence="2">Uncharacterized protein</fullName>
    </submittedName>
</protein>
<keyword evidence="1" id="KW-1133">Transmembrane helix</keyword>
<keyword evidence="1" id="KW-0812">Transmembrane</keyword>